<dbReference type="GO" id="GO:0004326">
    <property type="term" value="F:tetrahydrofolylpolyglutamate synthase activity"/>
    <property type="evidence" value="ECO:0007669"/>
    <property type="project" value="InterPro"/>
</dbReference>
<dbReference type="STRING" id="1121919.SAMN02745975_01379"/>
<keyword evidence="4 19" id="KW-0436">Ligase</keyword>
<evidence type="ECO:0000256" key="17">
    <source>
        <dbReference type="ARBA" id="ARBA00076158"/>
    </source>
</evidence>
<evidence type="ECO:0000259" key="21">
    <source>
        <dbReference type="Pfam" id="PF01225"/>
    </source>
</evidence>
<dbReference type="PANTHER" id="PTHR23135:SF4">
    <property type="entry name" value="UDP-N-ACETYLMURAMOYL-L-ALANYL-D-GLUTAMATE--2,6-DIAMINOPIMELATE LIGASE MURE HOMOLOG, CHLOROPLASTIC"/>
    <property type="match status" value="1"/>
</dbReference>
<evidence type="ECO:0000256" key="13">
    <source>
        <dbReference type="ARBA" id="ARBA00056782"/>
    </source>
</evidence>
<dbReference type="OrthoDB" id="9800958at2"/>
<comment type="pathway">
    <text evidence="1 19 20">Cell wall biogenesis; peptidoglycan biosynthesis.</text>
</comment>
<evidence type="ECO:0000259" key="23">
    <source>
        <dbReference type="Pfam" id="PF08245"/>
    </source>
</evidence>
<comment type="cofactor">
    <cofactor evidence="19">
        <name>Mg(2+)</name>
        <dbReference type="ChEBI" id="CHEBI:18420"/>
    </cofactor>
</comment>
<evidence type="ECO:0000259" key="22">
    <source>
        <dbReference type="Pfam" id="PF02875"/>
    </source>
</evidence>
<feature type="binding site" evidence="19">
    <location>
        <begin position="404"/>
        <end position="407"/>
    </location>
    <ligand>
        <name>meso-2,6-diaminopimelate</name>
        <dbReference type="ChEBI" id="CHEBI:57791"/>
    </ligand>
</feature>
<evidence type="ECO:0000256" key="9">
    <source>
        <dbReference type="ARBA" id="ARBA00022984"/>
    </source>
</evidence>
<dbReference type="GO" id="GO:0009252">
    <property type="term" value="P:peptidoglycan biosynthetic process"/>
    <property type="evidence" value="ECO:0007669"/>
    <property type="project" value="UniProtKB-UniRule"/>
</dbReference>
<dbReference type="GO" id="GO:0008360">
    <property type="term" value="P:regulation of cell shape"/>
    <property type="evidence" value="ECO:0007669"/>
    <property type="project" value="UniProtKB-KW"/>
</dbReference>
<evidence type="ECO:0000256" key="15">
    <source>
        <dbReference type="ARBA" id="ARBA00072883"/>
    </source>
</evidence>
<dbReference type="EMBL" id="FQZV01000015">
    <property type="protein sequence ID" value="SHJ14216.1"/>
    <property type="molecule type" value="Genomic_DNA"/>
</dbReference>
<feature type="domain" description="Mur ligase central" evidence="23">
    <location>
        <begin position="108"/>
        <end position="308"/>
    </location>
</feature>
<dbReference type="GO" id="GO:0005737">
    <property type="term" value="C:cytoplasm"/>
    <property type="evidence" value="ECO:0007669"/>
    <property type="project" value="UniProtKB-SubCell"/>
</dbReference>
<dbReference type="Pfam" id="PF08245">
    <property type="entry name" value="Mur_ligase_M"/>
    <property type="match status" value="1"/>
</dbReference>
<dbReference type="GO" id="GO:0000287">
    <property type="term" value="F:magnesium ion binding"/>
    <property type="evidence" value="ECO:0007669"/>
    <property type="project" value="UniProtKB-UniRule"/>
</dbReference>
<evidence type="ECO:0000256" key="12">
    <source>
        <dbReference type="ARBA" id="ARBA00050251"/>
    </source>
</evidence>
<keyword evidence="11 19" id="KW-0961">Cell wall biogenesis/degradation</keyword>
<dbReference type="InterPro" id="IPR018109">
    <property type="entry name" value="Folylpolyglutamate_synth_CS"/>
</dbReference>
<evidence type="ECO:0000313" key="25">
    <source>
        <dbReference type="Proteomes" id="UP000184536"/>
    </source>
</evidence>
<feature type="binding site" evidence="19">
    <location>
        <begin position="110"/>
        <end position="116"/>
    </location>
    <ligand>
        <name>ATP</name>
        <dbReference type="ChEBI" id="CHEBI:30616"/>
    </ligand>
</feature>
<feature type="domain" description="Mur ligase C-terminal" evidence="22">
    <location>
        <begin position="331"/>
        <end position="458"/>
    </location>
</feature>
<keyword evidence="7 19" id="KW-0067">ATP-binding</keyword>
<dbReference type="Proteomes" id="UP000184536">
    <property type="component" value="Unassembled WGS sequence"/>
</dbReference>
<dbReference type="AlphaFoldDB" id="A0A1M6GWA8"/>
<feature type="binding site" evidence="19">
    <location>
        <position position="380"/>
    </location>
    <ligand>
        <name>meso-2,6-diaminopimelate</name>
        <dbReference type="ChEBI" id="CHEBI:57791"/>
    </ligand>
</feature>
<comment type="PTM">
    <text evidence="19">Carboxylation is probably crucial for Mg(2+) binding and, consequently, for the gamma-phosphate positioning of ATP.</text>
</comment>
<dbReference type="Gene3D" id="3.90.190.20">
    <property type="entry name" value="Mur ligase, C-terminal domain"/>
    <property type="match status" value="1"/>
</dbReference>
<evidence type="ECO:0000256" key="20">
    <source>
        <dbReference type="RuleBase" id="RU004135"/>
    </source>
</evidence>
<evidence type="ECO:0000256" key="6">
    <source>
        <dbReference type="ARBA" id="ARBA00022741"/>
    </source>
</evidence>
<dbReference type="Pfam" id="PF01225">
    <property type="entry name" value="Mur_ligase"/>
    <property type="match status" value="1"/>
</dbReference>
<dbReference type="NCBIfam" id="NF001124">
    <property type="entry name" value="PRK00139.1-2"/>
    <property type="match status" value="1"/>
</dbReference>
<evidence type="ECO:0000256" key="8">
    <source>
        <dbReference type="ARBA" id="ARBA00022960"/>
    </source>
</evidence>
<proteinExistence type="inferred from homology"/>
<comment type="catalytic activity">
    <reaction evidence="12 19">
        <text>UDP-N-acetyl-alpha-D-muramoyl-L-alanyl-D-glutamate + meso-2,6-diaminopimelate + ATP = UDP-N-acetyl-alpha-D-muramoyl-L-alanyl-gamma-D-glutamyl-meso-2,6-diaminopimelate + ADP + phosphate + H(+)</text>
        <dbReference type="Rhea" id="RHEA:23676"/>
        <dbReference type="ChEBI" id="CHEBI:15378"/>
        <dbReference type="ChEBI" id="CHEBI:30616"/>
        <dbReference type="ChEBI" id="CHEBI:43474"/>
        <dbReference type="ChEBI" id="CHEBI:57791"/>
        <dbReference type="ChEBI" id="CHEBI:83900"/>
        <dbReference type="ChEBI" id="CHEBI:83905"/>
        <dbReference type="ChEBI" id="CHEBI:456216"/>
        <dbReference type="EC" id="6.3.2.13"/>
    </reaction>
</comment>
<evidence type="ECO:0000256" key="18">
    <source>
        <dbReference type="ARBA" id="ARBA00081560"/>
    </source>
</evidence>
<keyword evidence="10 19" id="KW-0131">Cell cycle</keyword>
<dbReference type="GO" id="GO:0005524">
    <property type="term" value="F:ATP binding"/>
    <property type="evidence" value="ECO:0007669"/>
    <property type="project" value="UniProtKB-UniRule"/>
</dbReference>
<keyword evidence="8 19" id="KW-0133">Cell shape</keyword>
<comment type="function">
    <text evidence="13 19">Catalyzes the addition of meso-diaminopimelic acid to the nucleotide precursor UDP-N-acetylmuramoyl-L-alanyl-D-glutamate (UMAG) in the biosynthesis of bacterial cell-wall peptidoglycan.</text>
</comment>
<dbReference type="NCBIfam" id="TIGR01085">
    <property type="entry name" value="murE"/>
    <property type="match status" value="1"/>
</dbReference>
<dbReference type="Pfam" id="PF02875">
    <property type="entry name" value="Mur_ligase_C"/>
    <property type="match status" value="1"/>
</dbReference>
<dbReference type="PANTHER" id="PTHR23135">
    <property type="entry name" value="MUR LIGASE FAMILY MEMBER"/>
    <property type="match status" value="1"/>
</dbReference>
<dbReference type="GO" id="GO:0051301">
    <property type="term" value="P:cell division"/>
    <property type="evidence" value="ECO:0007669"/>
    <property type="project" value="UniProtKB-KW"/>
</dbReference>
<gene>
    <name evidence="19" type="primary">murE</name>
    <name evidence="24" type="ORF">SAMN02745975_01379</name>
</gene>
<dbReference type="UniPathway" id="UPA00219"/>
<protein>
    <recommendedName>
        <fullName evidence="15 19">UDP-N-acetylmuramoyl-L-alanyl-D-glutamate--2,6-diaminopimelate ligase</fullName>
        <ecNumber evidence="14 19">6.3.2.13</ecNumber>
    </recommendedName>
    <alternativeName>
        <fullName evidence="16 19">Meso-A2pm-adding enzyme</fullName>
    </alternativeName>
    <alternativeName>
        <fullName evidence="17 19">Meso-diaminopimelate-adding enzyme</fullName>
    </alternativeName>
    <alternativeName>
        <fullName evidence="18 19">UDP-MurNAc-L-Ala-D-Glu:meso-diaminopimelate ligase</fullName>
    </alternativeName>
    <alternativeName>
        <fullName evidence="19">UDP-MurNAc-tripeptide synthetase</fullName>
    </alternativeName>
    <alternativeName>
        <fullName evidence="19">UDP-N-acetylmuramyl-tripeptide synthetase</fullName>
    </alternativeName>
</protein>
<feature type="short sequence motif" description="Meso-diaminopimelate recognition motif" evidence="19">
    <location>
        <begin position="404"/>
        <end position="407"/>
    </location>
</feature>
<sequence length="492" mass="55032">MDLKELLKGVHVLHIDGRQELEIKGIAYDSRQAGEGFVFVCISGSKTDGHLFIEDVIAKGIKAIVVEKEVKDQEGITFIRVEDSRKALSAIAANFYGHPSKYMNVIGVTGTNGKTTTTHLIKHILEVNGVQSGLIGTISYKILDQEYKANNTTPESLELQRLFQEMLDREVNTCVMEVSSHSLDLHRVEDIQYRIGVFTNITQDHLDFHGTMENYKNAKRKLFYKTTQANIINVDDEFGLELSRQLSKLDAKCITYGIKGPAEIYGKDIEITAKGTRFQLVTPKFSGVINIGTPGMFSVYNALAAAAVGYVTGYGYLEIKKGLEETRVVPGRFELVPNDKDLTVIVDYSHTPDSIENAIKTIREFAKGRIITVFGCGGDRDKTKRPIMGEIAGRLSDYCIITSDNPRTEKPEDIIKDAEVGIKRTSCKYKMIVDRKEGIREAIRQSGPKDVILIAGKGHETYQIIGNRVIDFDDRKIAQELIREDLQDEVDN</sequence>
<dbReference type="Gene3D" id="3.40.1190.10">
    <property type="entry name" value="Mur-like, catalytic domain"/>
    <property type="match status" value="1"/>
</dbReference>
<comment type="caution">
    <text evidence="19">Lacks conserved residue(s) required for the propagation of feature annotation.</text>
</comment>
<keyword evidence="3 19" id="KW-0963">Cytoplasm</keyword>
<evidence type="ECO:0000256" key="7">
    <source>
        <dbReference type="ARBA" id="ARBA00022840"/>
    </source>
</evidence>
<keyword evidence="25" id="KW-1185">Reference proteome</keyword>
<reference evidence="25" key="1">
    <citation type="submission" date="2016-11" db="EMBL/GenBank/DDBJ databases">
        <authorList>
            <person name="Varghese N."/>
            <person name="Submissions S."/>
        </authorList>
    </citation>
    <scope>NUCLEOTIDE SEQUENCE [LARGE SCALE GENOMIC DNA]</scope>
    <source>
        <strain evidence="25">DSM 17957</strain>
    </source>
</reference>
<organism evidence="24 25">
    <name type="scientific">Geosporobacter subterraneus DSM 17957</name>
    <dbReference type="NCBI Taxonomy" id="1121919"/>
    <lineage>
        <taxon>Bacteria</taxon>
        <taxon>Bacillati</taxon>
        <taxon>Bacillota</taxon>
        <taxon>Clostridia</taxon>
        <taxon>Peptostreptococcales</taxon>
        <taxon>Thermotaleaceae</taxon>
        <taxon>Geosporobacter</taxon>
    </lineage>
</organism>
<comment type="subcellular location">
    <subcellularLocation>
        <location evidence="19 20">Cytoplasm</location>
    </subcellularLocation>
</comment>
<evidence type="ECO:0000313" key="24">
    <source>
        <dbReference type="EMBL" id="SHJ14216.1"/>
    </source>
</evidence>
<keyword evidence="19" id="KW-0460">Magnesium</keyword>
<evidence type="ECO:0000256" key="11">
    <source>
        <dbReference type="ARBA" id="ARBA00023316"/>
    </source>
</evidence>
<evidence type="ECO:0000256" key="3">
    <source>
        <dbReference type="ARBA" id="ARBA00022490"/>
    </source>
</evidence>
<evidence type="ECO:0000256" key="4">
    <source>
        <dbReference type="ARBA" id="ARBA00022598"/>
    </source>
</evidence>
<feature type="binding site" evidence="19">
    <location>
        <position position="187"/>
    </location>
    <ligand>
        <name>UDP-N-acetyl-alpha-D-muramoyl-L-alanyl-D-glutamate</name>
        <dbReference type="ChEBI" id="CHEBI:83900"/>
    </ligand>
</feature>
<comment type="similarity">
    <text evidence="2 19">Belongs to the MurCDEF family. MurE subfamily.</text>
</comment>
<keyword evidence="5 19" id="KW-0132">Cell division</keyword>
<dbReference type="SUPFAM" id="SSF53623">
    <property type="entry name" value="MurD-like peptide ligases, catalytic domain"/>
    <property type="match status" value="1"/>
</dbReference>
<feature type="binding site" evidence="19">
    <location>
        <position position="460"/>
    </location>
    <ligand>
        <name>meso-2,6-diaminopimelate</name>
        <dbReference type="ChEBI" id="CHEBI:57791"/>
    </ligand>
</feature>
<feature type="binding site" evidence="19">
    <location>
        <position position="179"/>
    </location>
    <ligand>
        <name>UDP-N-acetyl-alpha-D-muramoyl-L-alanyl-D-glutamate</name>
        <dbReference type="ChEBI" id="CHEBI:83900"/>
    </ligand>
</feature>
<dbReference type="InterPro" id="IPR005761">
    <property type="entry name" value="UDP-N-AcMur-Glu-dNH2Pim_ligase"/>
</dbReference>
<dbReference type="InterPro" id="IPR000713">
    <property type="entry name" value="Mur_ligase_N"/>
</dbReference>
<name>A0A1M6GWA8_9FIRM</name>
<feature type="modified residue" description="N6-carboxylysine" evidence="19">
    <location>
        <position position="219"/>
    </location>
</feature>
<evidence type="ECO:0000256" key="2">
    <source>
        <dbReference type="ARBA" id="ARBA00005898"/>
    </source>
</evidence>
<dbReference type="FunFam" id="3.90.190.20:FF:000006">
    <property type="entry name" value="UDP-N-acetylmuramoyl-L-alanyl-D-glutamate--2,6-diaminopimelate ligase"/>
    <property type="match status" value="1"/>
</dbReference>
<dbReference type="GO" id="GO:0008765">
    <property type="term" value="F:UDP-N-acetylmuramoylalanyl-D-glutamate-2,6-diaminopimelate ligase activity"/>
    <property type="evidence" value="ECO:0007669"/>
    <property type="project" value="UniProtKB-UniRule"/>
</dbReference>
<dbReference type="InterPro" id="IPR035911">
    <property type="entry name" value="MurE/MurF_N"/>
</dbReference>
<dbReference type="RefSeq" id="WP_110940610.1">
    <property type="nucleotide sequence ID" value="NZ_FQZV01000015.1"/>
</dbReference>
<keyword evidence="9 19" id="KW-0573">Peptidoglycan synthesis</keyword>
<accession>A0A1M6GWA8</accession>
<evidence type="ECO:0000256" key="1">
    <source>
        <dbReference type="ARBA" id="ARBA00004752"/>
    </source>
</evidence>
<feature type="binding site" evidence="19">
    <location>
        <begin position="152"/>
        <end position="153"/>
    </location>
    <ligand>
        <name>UDP-N-acetyl-alpha-D-muramoyl-L-alanyl-D-glutamate</name>
        <dbReference type="ChEBI" id="CHEBI:83900"/>
    </ligand>
</feature>
<dbReference type="InterPro" id="IPR013221">
    <property type="entry name" value="Mur_ligase_cen"/>
</dbReference>
<evidence type="ECO:0000256" key="14">
    <source>
        <dbReference type="ARBA" id="ARBA00066633"/>
    </source>
</evidence>
<dbReference type="SUPFAM" id="SSF63418">
    <property type="entry name" value="MurE/MurF N-terminal domain"/>
    <property type="match status" value="1"/>
</dbReference>
<evidence type="ECO:0000256" key="16">
    <source>
        <dbReference type="ARBA" id="ARBA00075482"/>
    </source>
</evidence>
<evidence type="ECO:0000256" key="19">
    <source>
        <dbReference type="HAMAP-Rule" id="MF_00208"/>
    </source>
</evidence>
<dbReference type="InterPro" id="IPR036565">
    <property type="entry name" value="Mur-like_cat_sf"/>
</dbReference>
<dbReference type="NCBIfam" id="NF001126">
    <property type="entry name" value="PRK00139.1-4"/>
    <property type="match status" value="1"/>
</dbReference>
<dbReference type="InterPro" id="IPR004101">
    <property type="entry name" value="Mur_ligase_C"/>
</dbReference>
<dbReference type="EC" id="6.3.2.13" evidence="14 19"/>
<evidence type="ECO:0000256" key="5">
    <source>
        <dbReference type="ARBA" id="ARBA00022618"/>
    </source>
</evidence>
<feature type="binding site" evidence="19">
    <location>
        <position position="456"/>
    </location>
    <ligand>
        <name>meso-2,6-diaminopimelate</name>
        <dbReference type="ChEBI" id="CHEBI:57791"/>
    </ligand>
</feature>
<dbReference type="InterPro" id="IPR036615">
    <property type="entry name" value="Mur_ligase_C_dom_sf"/>
</dbReference>
<evidence type="ECO:0000256" key="10">
    <source>
        <dbReference type="ARBA" id="ARBA00023306"/>
    </source>
</evidence>
<dbReference type="HAMAP" id="MF_00208">
    <property type="entry name" value="MurE"/>
    <property type="match status" value="1"/>
</dbReference>
<dbReference type="SUPFAM" id="SSF53244">
    <property type="entry name" value="MurD-like peptide ligases, peptide-binding domain"/>
    <property type="match status" value="1"/>
</dbReference>
<feature type="domain" description="Mur ligase N-terminal catalytic" evidence="21">
    <location>
        <begin position="22"/>
        <end position="96"/>
    </location>
</feature>
<feature type="binding site" evidence="19">
    <location>
        <position position="151"/>
    </location>
    <ligand>
        <name>UDP-N-acetyl-alpha-D-muramoyl-L-alanyl-D-glutamate</name>
        <dbReference type="ChEBI" id="CHEBI:83900"/>
    </ligand>
</feature>
<dbReference type="GO" id="GO:0071555">
    <property type="term" value="P:cell wall organization"/>
    <property type="evidence" value="ECO:0007669"/>
    <property type="project" value="UniProtKB-KW"/>
</dbReference>
<dbReference type="PROSITE" id="PS01011">
    <property type="entry name" value="FOLYLPOLYGLU_SYNT_1"/>
    <property type="match status" value="1"/>
</dbReference>
<dbReference type="Gene3D" id="3.40.1390.10">
    <property type="entry name" value="MurE/MurF, N-terminal domain"/>
    <property type="match status" value="1"/>
</dbReference>
<feature type="binding site" evidence="19">
    <location>
        <position position="30"/>
    </location>
    <ligand>
        <name>UDP-N-acetyl-alpha-D-muramoyl-L-alanyl-D-glutamate</name>
        <dbReference type="ChEBI" id="CHEBI:83900"/>
    </ligand>
</feature>
<keyword evidence="6 19" id="KW-0547">Nucleotide-binding</keyword>